<dbReference type="EMBL" id="CAJNOQ010019585">
    <property type="protein sequence ID" value="CAF1453050.1"/>
    <property type="molecule type" value="Genomic_DNA"/>
</dbReference>
<evidence type="ECO:0000313" key="1">
    <source>
        <dbReference type="EMBL" id="CAF0939797.1"/>
    </source>
</evidence>
<dbReference type="AlphaFoldDB" id="A0A815PRC5"/>
<dbReference type="Proteomes" id="UP000663829">
    <property type="component" value="Unassembled WGS sequence"/>
</dbReference>
<reference evidence="2" key="1">
    <citation type="submission" date="2021-02" db="EMBL/GenBank/DDBJ databases">
        <authorList>
            <person name="Nowell W R."/>
        </authorList>
    </citation>
    <scope>NUCLEOTIDE SEQUENCE</scope>
</reference>
<dbReference type="Proteomes" id="UP000677228">
    <property type="component" value="Unassembled WGS sequence"/>
</dbReference>
<sequence length="166" mass="19372">MIANELMVNEDEDSVYRRHLSNAVLEQMFSTIRERKAKPSFDDDVIDDLNEFMLDEENAHEMIDLLFEGISEVSFNPQVQTVELVDVLKLNDQPILNAIQKYCSEIIVTMGDLQQKQKSAKCRPKLAAGIKQKIKELKQRDPRPYKYEGDENDFNWWFGKLFPVNT</sequence>
<dbReference type="EMBL" id="CAJOBC010085039">
    <property type="protein sequence ID" value="CAF4325819.1"/>
    <property type="molecule type" value="Genomic_DNA"/>
</dbReference>
<gene>
    <name evidence="2" type="ORF">GPM918_LOCUS34801</name>
    <name evidence="1" type="ORF">OVA965_LOCUS11577</name>
    <name evidence="4" type="ORF">SRO942_LOCUS35514</name>
    <name evidence="3" type="ORF">TMI583_LOCUS11581</name>
</gene>
<organism evidence="2 5">
    <name type="scientific">Didymodactylos carnosus</name>
    <dbReference type="NCBI Taxonomy" id="1234261"/>
    <lineage>
        <taxon>Eukaryota</taxon>
        <taxon>Metazoa</taxon>
        <taxon>Spiralia</taxon>
        <taxon>Gnathifera</taxon>
        <taxon>Rotifera</taxon>
        <taxon>Eurotatoria</taxon>
        <taxon>Bdelloidea</taxon>
        <taxon>Philodinida</taxon>
        <taxon>Philodinidae</taxon>
        <taxon>Didymodactylos</taxon>
    </lineage>
</organism>
<dbReference type="Proteomes" id="UP000682733">
    <property type="component" value="Unassembled WGS sequence"/>
</dbReference>
<dbReference type="EMBL" id="CAJOBA010004511">
    <property type="protein sequence ID" value="CAF3715106.1"/>
    <property type="molecule type" value="Genomic_DNA"/>
</dbReference>
<proteinExistence type="predicted"/>
<evidence type="ECO:0000313" key="2">
    <source>
        <dbReference type="EMBL" id="CAF1453050.1"/>
    </source>
</evidence>
<evidence type="ECO:0000313" key="4">
    <source>
        <dbReference type="EMBL" id="CAF4325819.1"/>
    </source>
</evidence>
<accession>A0A815PRC5</accession>
<keyword evidence="5" id="KW-1185">Reference proteome</keyword>
<name>A0A815PRC5_9BILA</name>
<evidence type="ECO:0000313" key="5">
    <source>
        <dbReference type="Proteomes" id="UP000663829"/>
    </source>
</evidence>
<comment type="caution">
    <text evidence="2">The sequence shown here is derived from an EMBL/GenBank/DDBJ whole genome shotgun (WGS) entry which is preliminary data.</text>
</comment>
<evidence type="ECO:0000313" key="3">
    <source>
        <dbReference type="EMBL" id="CAF3715106.1"/>
    </source>
</evidence>
<dbReference type="EMBL" id="CAJNOK010004506">
    <property type="protein sequence ID" value="CAF0939797.1"/>
    <property type="molecule type" value="Genomic_DNA"/>
</dbReference>
<protein>
    <submittedName>
        <fullName evidence="2">Uncharacterized protein</fullName>
    </submittedName>
</protein>
<dbReference type="Proteomes" id="UP000681722">
    <property type="component" value="Unassembled WGS sequence"/>
</dbReference>